<evidence type="ECO:0000313" key="4">
    <source>
        <dbReference type="EMBL" id="MFB9148222.1"/>
    </source>
</evidence>
<dbReference type="SUPFAM" id="SSF56003">
    <property type="entry name" value="Molybdenum cofactor-binding domain"/>
    <property type="match status" value="1"/>
</dbReference>
<dbReference type="SUPFAM" id="SSF54665">
    <property type="entry name" value="CO dehydrogenase molybdoprotein N-domain-like"/>
    <property type="match status" value="1"/>
</dbReference>
<accession>A0ABV5HV92</accession>
<proteinExistence type="predicted"/>
<evidence type="ECO:0000259" key="3">
    <source>
        <dbReference type="SMART" id="SM01008"/>
    </source>
</evidence>
<dbReference type="Gene3D" id="3.30.365.10">
    <property type="entry name" value="Aldehyde oxidase/xanthine dehydrogenase, molybdopterin binding domain"/>
    <property type="match status" value="4"/>
</dbReference>
<dbReference type="RefSeq" id="WP_377065932.1">
    <property type="nucleotide sequence ID" value="NZ_JBHMEC010000001.1"/>
</dbReference>
<dbReference type="InterPro" id="IPR008274">
    <property type="entry name" value="AldOxase/xan_DH_MoCoBD1"/>
</dbReference>
<dbReference type="InterPro" id="IPR000674">
    <property type="entry name" value="Ald_Oxase/Xan_DH_a/b"/>
</dbReference>
<dbReference type="InterPro" id="IPR037165">
    <property type="entry name" value="AldOxase/xan_DH_Mopterin-bd_sf"/>
</dbReference>
<keyword evidence="1" id="KW-0500">Molybdenum</keyword>
<sequence>MALDDTRKPREFKVVGTRPDRPDGIDKVTGRARFGADMVLPGMLTGRILRSPHAHARIVRIDTSRAEALSGVKAVVTRADFGDVPEDVADVLDNCMAGDKAMYDGHAVAAVAASSPAVARKALKLIEVEYEVLPHVTDVDAATRPDAPVLHEGRQQETVPAGMSANVIARSEFGHGDIEAGLKQADRVVERTYRTAATHQGYIEPHACLATMGSDGRADLWVCTQGHYMVRNTCAAILGMEQGQLRVTASEIGGGFGGKTVVFLEPVALMLAGKAGRPVKMVMSRSEVLRATGPTSSTSIDVRIGMTKDGKITAGFAELRYQGGAYPGSPVDMGAMSGFAPYDLENVKTVGWDVVTNRPKAAAYRAPGAPMAAYAIESAIDEAARGFGLDPLEVRLMNGADEGTRASYGPTYPAIGLKATLEAAKSHPHWSAPLGKNQGRGVACGFWFNFGGDTCVSLNITPDGTVTVSEGNPDIGGSRASMTMMAAEELGIPYDQVRTIIADTGSLGQNEVTDGSRVTFAVGLATIKAAEAAKKEMCRRAAMVWGIDEEAVEWEDGAARPAGPNAGKFPPMTLKEIAAIASNTGGPIAGHHEVNAEGAGVSFATHMVDVELDRDTGSTKILRYTVFQDAGKAVHPSYVEGQFQGGAVQGIGWALNEEYIYGEDGILQNAGFLDYRIPVASDLPMIDTVILEIPNPGHPYGVRGVGETSIVPPLAAIANAVSAAAGVRMTQLPMSPPRVLAAVQAKAEG</sequence>
<organism evidence="4 5">
    <name type="scientific">Roseovarius ramblicola</name>
    <dbReference type="NCBI Taxonomy" id="2022336"/>
    <lineage>
        <taxon>Bacteria</taxon>
        <taxon>Pseudomonadati</taxon>
        <taxon>Pseudomonadota</taxon>
        <taxon>Alphaproteobacteria</taxon>
        <taxon>Rhodobacterales</taxon>
        <taxon>Roseobacteraceae</taxon>
        <taxon>Roseovarius</taxon>
    </lineage>
</organism>
<dbReference type="SMART" id="SM01008">
    <property type="entry name" value="Ald_Xan_dh_C"/>
    <property type="match status" value="1"/>
</dbReference>
<dbReference type="Pfam" id="PF02738">
    <property type="entry name" value="MoCoBD_1"/>
    <property type="match status" value="1"/>
</dbReference>
<keyword evidence="5" id="KW-1185">Reference proteome</keyword>
<dbReference type="EMBL" id="JBHMEC010000001">
    <property type="protein sequence ID" value="MFB9148222.1"/>
    <property type="molecule type" value="Genomic_DNA"/>
</dbReference>
<gene>
    <name evidence="4" type="ORF">ACFFU4_00480</name>
</gene>
<dbReference type="Pfam" id="PF01315">
    <property type="entry name" value="Ald_Xan_dh_C"/>
    <property type="match status" value="1"/>
</dbReference>
<dbReference type="PANTHER" id="PTHR11908:SF132">
    <property type="entry name" value="ALDEHYDE OXIDASE 1-RELATED"/>
    <property type="match status" value="1"/>
</dbReference>
<dbReference type="PANTHER" id="PTHR11908">
    <property type="entry name" value="XANTHINE DEHYDROGENASE"/>
    <property type="match status" value="1"/>
</dbReference>
<dbReference type="InterPro" id="IPR036856">
    <property type="entry name" value="Ald_Oxase/Xan_DH_a/b_sf"/>
</dbReference>
<name>A0ABV5HV92_9RHOB</name>
<dbReference type="Proteomes" id="UP001589670">
    <property type="component" value="Unassembled WGS sequence"/>
</dbReference>
<evidence type="ECO:0000313" key="5">
    <source>
        <dbReference type="Proteomes" id="UP001589670"/>
    </source>
</evidence>
<protein>
    <submittedName>
        <fullName evidence="4">Xanthine dehydrogenase family protein molybdopterin-binding subunit</fullName>
    </submittedName>
</protein>
<feature type="domain" description="Aldehyde oxidase/xanthine dehydrogenase a/b hammerhead" evidence="3">
    <location>
        <begin position="29"/>
        <end position="134"/>
    </location>
</feature>
<evidence type="ECO:0000256" key="1">
    <source>
        <dbReference type="ARBA" id="ARBA00022505"/>
    </source>
</evidence>
<dbReference type="Pfam" id="PF20256">
    <property type="entry name" value="MoCoBD_2"/>
    <property type="match status" value="1"/>
</dbReference>
<dbReference type="InterPro" id="IPR016208">
    <property type="entry name" value="Ald_Oxase/xanthine_DH-like"/>
</dbReference>
<dbReference type="InterPro" id="IPR046867">
    <property type="entry name" value="AldOxase/xan_DH_MoCoBD2"/>
</dbReference>
<keyword evidence="2" id="KW-0560">Oxidoreductase</keyword>
<reference evidence="4 5" key="1">
    <citation type="submission" date="2024-09" db="EMBL/GenBank/DDBJ databases">
        <authorList>
            <person name="Sun Q."/>
            <person name="Mori K."/>
        </authorList>
    </citation>
    <scope>NUCLEOTIDE SEQUENCE [LARGE SCALE GENOMIC DNA]</scope>
    <source>
        <strain evidence="4 5">CECT 9424</strain>
    </source>
</reference>
<evidence type="ECO:0000256" key="2">
    <source>
        <dbReference type="ARBA" id="ARBA00023002"/>
    </source>
</evidence>
<dbReference type="Gene3D" id="3.90.1170.50">
    <property type="entry name" value="Aldehyde oxidase/xanthine dehydrogenase, a/b hammerhead"/>
    <property type="match status" value="1"/>
</dbReference>
<comment type="caution">
    <text evidence="4">The sequence shown here is derived from an EMBL/GenBank/DDBJ whole genome shotgun (WGS) entry which is preliminary data.</text>
</comment>